<evidence type="ECO:0000313" key="8">
    <source>
        <dbReference type="Proteomes" id="UP000515847"/>
    </source>
</evidence>
<keyword evidence="8" id="KW-1185">Reference proteome</keyword>
<dbReference type="PANTHER" id="PTHR15892:SF2">
    <property type="entry name" value="LARGE RIBOSOMAL SUBUNIT PROTEIN UL30M"/>
    <property type="match status" value="1"/>
</dbReference>
<keyword evidence="4 5" id="KW-0687">Ribonucleoprotein</keyword>
<dbReference type="AlphaFoldDB" id="A0A7G6E5V7"/>
<dbReference type="RefSeq" id="WP_034424911.1">
    <property type="nucleotide sequence ID" value="NZ_CP045798.1"/>
</dbReference>
<gene>
    <name evidence="5 7" type="primary">rpmD</name>
    <name evidence="7" type="ORF">BR63_14920</name>
</gene>
<dbReference type="NCBIfam" id="TIGR01308">
    <property type="entry name" value="rpmD_bact"/>
    <property type="match status" value="1"/>
</dbReference>
<name>A0A7G6E5V7_THEFR</name>
<dbReference type="GO" id="GO:0003735">
    <property type="term" value="F:structural constituent of ribosome"/>
    <property type="evidence" value="ECO:0007669"/>
    <property type="project" value="InterPro"/>
</dbReference>
<sequence>MAKLKITLKKSVIGSDDTVRDTVKSLGLKKTYQSVIHEDTPALRGKIRKVEHLLAVEEVAQ</sequence>
<dbReference type="EMBL" id="CP045798">
    <property type="protein sequence ID" value="QNB47461.1"/>
    <property type="molecule type" value="Genomic_DNA"/>
</dbReference>
<dbReference type="SUPFAM" id="SSF55129">
    <property type="entry name" value="Ribosomal protein L30p/L7e"/>
    <property type="match status" value="1"/>
</dbReference>
<evidence type="ECO:0000256" key="1">
    <source>
        <dbReference type="ARBA" id="ARBA00007594"/>
    </source>
</evidence>
<dbReference type="Proteomes" id="UP000515847">
    <property type="component" value="Chromosome"/>
</dbReference>
<evidence type="ECO:0000256" key="5">
    <source>
        <dbReference type="HAMAP-Rule" id="MF_01371"/>
    </source>
</evidence>
<dbReference type="HAMAP" id="MF_01371_B">
    <property type="entry name" value="Ribosomal_uL30_B"/>
    <property type="match status" value="1"/>
</dbReference>
<dbReference type="OrthoDB" id="9812790at2"/>
<dbReference type="Gene3D" id="3.30.1390.20">
    <property type="entry name" value="Ribosomal protein L30, ferredoxin-like fold domain"/>
    <property type="match status" value="1"/>
</dbReference>
<dbReference type="Pfam" id="PF00327">
    <property type="entry name" value="Ribosomal_L30"/>
    <property type="match status" value="1"/>
</dbReference>
<evidence type="ECO:0000256" key="2">
    <source>
        <dbReference type="ARBA" id="ARBA00011838"/>
    </source>
</evidence>
<evidence type="ECO:0000256" key="4">
    <source>
        <dbReference type="ARBA" id="ARBA00023274"/>
    </source>
</evidence>
<feature type="domain" description="Large ribosomal subunit protein uL30-like ferredoxin-like fold" evidence="6">
    <location>
        <begin position="4"/>
        <end position="53"/>
    </location>
</feature>
<evidence type="ECO:0000259" key="6">
    <source>
        <dbReference type="Pfam" id="PF00327"/>
    </source>
</evidence>
<dbReference type="KEGG" id="tfr:BR63_14920"/>
<evidence type="ECO:0000256" key="3">
    <source>
        <dbReference type="ARBA" id="ARBA00022980"/>
    </source>
</evidence>
<dbReference type="GO" id="GO:0006412">
    <property type="term" value="P:translation"/>
    <property type="evidence" value="ECO:0007669"/>
    <property type="project" value="UniProtKB-UniRule"/>
</dbReference>
<evidence type="ECO:0000313" key="7">
    <source>
        <dbReference type="EMBL" id="QNB47461.1"/>
    </source>
</evidence>
<reference evidence="7 8" key="1">
    <citation type="journal article" date="2019" name="Front. Microbiol.">
        <title>Thermoanaerosceptrum fracticalcis gen. nov. sp. nov., a Novel Fumarate-Fermenting Microorganism From a Deep Fractured Carbonate Aquifer of the US Great Basin.</title>
        <authorList>
            <person name="Hamilton-Brehm S.D."/>
            <person name="Stewart L.E."/>
            <person name="Zavarin M."/>
            <person name="Caldwell M."/>
            <person name="Lawson P.A."/>
            <person name="Onstott T.C."/>
            <person name="Grzymski J."/>
            <person name="Neveux I."/>
            <person name="Lollar B.S."/>
            <person name="Russell C.E."/>
            <person name="Moser D.P."/>
        </authorList>
    </citation>
    <scope>NUCLEOTIDE SEQUENCE [LARGE SCALE GENOMIC DNA]</scope>
    <source>
        <strain evidence="7 8">DRI-13</strain>
    </source>
</reference>
<dbReference type="GO" id="GO:0022625">
    <property type="term" value="C:cytosolic large ribosomal subunit"/>
    <property type="evidence" value="ECO:0007669"/>
    <property type="project" value="TreeGrafter"/>
</dbReference>
<dbReference type="CDD" id="cd01658">
    <property type="entry name" value="Ribosomal_L30"/>
    <property type="match status" value="1"/>
</dbReference>
<dbReference type="InterPro" id="IPR005996">
    <property type="entry name" value="Ribosomal_uL30_bac-type"/>
</dbReference>
<comment type="subunit">
    <text evidence="2 5">Part of the 50S ribosomal subunit.</text>
</comment>
<accession>A0A7G6E5V7</accession>
<organism evidence="7 8">
    <name type="scientific">Thermanaerosceptrum fracticalcis</name>
    <dbReference type="NCBI Taxonomy" id="1712410"/>
    <lineage>
        <taxon>Bacteria</taxon>
        <taxon>Bacillati</taxon>
        <taxon>Bacillota</taxon>
        <taxon>Clostridia</taxon>
        <taxon>Eubacteriales</taxon>
        <taxon>Peptococcaceae</taxon>
        <taxon>Thermanaerosceptrum</taxon>
    </lineage>
</organism>
<dbReference type="InterPro" id="IPR016082">
    <property type="entry name" value="Ribosomal_uL30_ferredoxin-like"/>
</dbReference>
<protein>
    <recommendedName>
        <fullName evidence="5">Large ribosomal subunit protein uL30</fullName>
    </recommendedName>
</protein>
<dbReference type="PIRSF" id="PIRSF002211">
    <property type="entry name" value="Ribosomal_L30_bac-type"/>
    <property type="match status" value="1"/>
</dbReference>
<comment type="similarity">
    <text evidence="1 5">Belongs to the universal ribosomal protein uL30 family.</text>
</comment>
<dbReference type="FunFam" id="3.30.1390.20:FF:000001">
    <property type="entry name" value="50S ribosomal protein L30"/>
    <property type="match status" value="1"/>
</dbReference>
<proteinExistence type="inferred from homology"/>
<keyword evidence="3 5" id="KW-0689">Ribosomal protein</keyword>
<dbReference type="PANTHER" id="PTHR15892">
    <property type="entry name" value="MITOCHONDRIAL RIBOSOMAL PROTEIN L30"/>
    <property type="match status" value="1"/>
</dbReference>
<dbReference type="InterPro" id="IPR036919">
    <property type="entry name" value="Ribo_uL30_ferredoxin-like_sf"/>
</dbReference>